<dbReference type="RefSeq" id="WP_185494962.1">
    <property type="nucleotide sequence ID" value="NZ_JAARUV010000002.1"/>
</dbReference>
<accession>A0A7X0XQY2</accession>
<evidence type="ECO:0000313" key="1">
    <source>
        <dbReference type="EMBL" id="MBC1778936.1"/>
    </source>
</evidence>
<name>A0A7X0XQY2_9LIST</name>
<dbReference type="Proteomes" id="UP000547643">
    <property type="component" value="Unassembled WGS sequence"/>
</dbReference>
<dbReference type="AlphaFoldDB" id="A0A7X0XQY2"/>
<organism evidence="1 2">
    <name type="scientific">Listeria booriae</name>
    <dbReference type="NCBI Taxonomy" id="1552123"/>
    <lineage>
        <taxon>Bacteria</taxon>
        <taxon>Bacillati</taxon>
        <taxon>Bacillota</taxon>
        <taxon>Bacilli</taxon>
        <taxon>Bacillales</taxon>
        <taxon>Listeriaceae</taxon>
        <taxon>Listeria</taxon>
    </lineage>
</organism>
<dbReference type="EMBL" id="JAARUV010000002">
    <property type="protein sequence ID" value="MBC1778936.1"/>
    <property type="molecule type" value="Genomic_DNA"/>
</dbReference>
<protein>
    <submittedName>
        <fullName evidence="1">Uncharacterized protein</fullName>
    </submittedName>
</protein>
<sequence>MNTLSQNKLIAEIYHGLVKSNDSYVTVNEFANFDKKRFRDYLNEWVKNSPQQQFFKINIFKNNRKSFNGSTKEILKFLILSSNTDVLSEIAPASLSALRQMHHEKINNLSKTEKFKIWHTFLDWLDISHSLNYVDAEEYEDNKRYFLELLQENEQTLDPSLMDDNIAGFRALFFDIDEYHENLFHSVFKFVKNPDTIDAILQTYYTLDIILLATTAEFLENKYANFIFPWDEFYEDLSHNDNIFCTDTSKPLVSNLVLNLIQHFENTDDYA</sequence>
<comment type="caution">
    <text evidence="1">The sequence shown here is derived from an EMBL/GenBank/DDBJ whole genome shotgun (WGS) entry which is preliminary data.</text>
</comment>
<reference evidence="1 2" key="1">
    <citation type="submission" date="2020-03" db="EMBL/GenBank/DDBJ databases">
        <title>Soil Listeria distribution.</title>
        <authorList>
            <person name="Liao J."/>
            <person name="Wiedmann M."/>
        </authorList>
    </citation>
    <scope>NUCLEOTIDE SEQUENCE [LARGE SCALE GENOMIC DNA]</scope>
    <source>
        <strain evidence="1 2">FSL L7-1017</strain>
    </source>
</reference>
<evidence type="ECO:0000313" key="2">
    <source>
        <dbReference type="Proteomes" id="UP000547643"/>
    </source>
</evidence>
<proteinExistence type="predicted"/>
<gene>
    <name evidence="1" type="ORF">HCA46_08810</name>
</gene>